<evidence type="ECO:0000256" key="11">
    <source>
        <dbReference type="SAM" id="MobiDB-lite"/>
    </source>
</evidence>
<dbReference type="Gene3D" id="3.40.50.300">
    <property type="entry name" value="P-loop containing nucleotide triphosphate hydrolases"/>
    <property type="match status" value="1"/>
</dbReference>
<dbReference type="AlphaFoldDB" id="A0A6A6MBM2"/>
<protein>
    <recommendedName>
        <fullName evidence="3">DNA helicase</fullName>
        <ecNumber evidence="3">3.6.4.12</ecNumber>
    </recommendedName>
</protein>
<dbReference type="SMART" id="SM00365">
    <property type="entry name" value="LRR_SD22"/>
    <property type="match status" value="5"/>
</dbReference>
<dbReference type="GO" id="GO:0006281">
    <property type="term" value="P:DNA repair"/>
    <property type="evidence" value="ECO:0007669"/>
    <property type="project" value="InterPro"/>
</dbReference>
<dbReference type="SUPFAM" id="SSF52540">
    <property type="entry name" value="P-loop containing nucleoside triphosphate hydrolases"/>
    <property type="match status" value="1"/>
</dbReference>
<keyword evidence="14" id="KW-1185">Reference proteome</keyword>
<dbReference type="InterPro" id="IPR003593">
    <property type="entry name" value="AAA+_ATPase"/>
</dbReference>
<dbReference type="EMBL" id="JAAGAX010000006">
    <property type="protein sequence ID" value="KAF2310664.1"/>
    <property type="molecule type" value="Genomic_DNA"/>
</dbReference>
<evidence type="ECO:0000256" key="10">
    <source>
        <dbReference type="ARBA" id="ARBA00023242"/>
    </source>
</evidence>
<feature type="compositionally biased region" description="Basic and acidic residues" evidence="11">
    <location>
        <begin position="666"/>
        <end position="683"/>
    </location>
</feature>
<dbReference type="InterPro" id="IPR032675">
    <property type="entry name" value="LRR_dom_sf"/>
</dbReference>
<dbReference type="GO" id="GO:0005524">
    <property type="term" value="F:ATP binding"/>
    <property type="evidence" value="ECO:0007669"/>
    <property type="project" value="UniProtKB-KW"/>
</dbReference>
<keyword evidence="4" id="KW-0433">Leucine-rich repeat</keyword>
<evidence type="ECO:0000256" key="7">
    <source>
        <dbReference type="ARBA" id="ARBA00022801"/>
    </source>
</evidence>
<dbReference type="PROSITE" id="PS51450">
    <property type="entry name" value="LRR"/>
    <property type="match status" value="4"/>
</dbReference>
<feature type="region of interest" description="Disordered" evidence="11">
    <location>
        <begin position="646"/>
        <end position="683"/>
    </location>
</feature>
<dbReference type="EC" id="3.6.4.12" evidence="3"/>
<dbReference type="GO" id="GO:0009378">
    <property type="term" value="F:four-way junction helicase activity"/>
    <property type="evidence" value="ECO:0007669"/>
    <property type="project" value="InterPro"/>
</dbReference>
<evidence type="ECO:0000256" key="1">
    <source>
        <dbReference type="ARBA" id="ARBA00004123"/>
    </source>
</evidence>
<dbReference type="Gene3D" id="1.10.8.60">
    <property type="match status" value="1"/>
</dbReference>
<dbReference type="InterPro" id="IPR001611">
    <property type="entry name" value="Leu-rich_rpt"/>
</dbReference>
<comment type="caution">
    <text evidence="13">The sequence shown here is derived from an EMBL/GenBank/DDBJ whole genome shotgun (WGS) entry which is preliminary data.</text>
</comment>
<keyword evidence="5" id="KW-0677">Repeat</keyword>
<feature type="compositionally biased region" description="Basic and acidic residues" evidence="11">
    <location>
        <begin position="710"/>
        <end position="720"/>
    </location>
</feature>
<dbReference type="Pfam" id="PF05496">
    <property type="entry name" value="RuvB_N"/>
    <property type="match status" value="1"/>
</dbReference>
<dbReference type="SMART" id="SM00369">
    <property type="entry name" value="LRR_TYP"/>
    <property type="match status" value="4"/>
</dbReference>
<name>A0A6A6MBM2_HEVBR</name>
<feature type="region of interest" description="Disordered" evidence="11">
    <location>
        <begin position="700"/>
        <end position="761"/>
    </location>
</feature>
<feature type="domain" description="AAA+ ATPase" evidence="12">
    <location>
        <begin position="41"/>
        <end position="320"/>
    </location>
</feature>
<dbReference type="Pfam" id="PF06068">
    <property type="entry name" value="TIP49"/>
    <property type="match status" value="1"/>
</dbReference>
<evidence type="ECO:0000256" key="4">
    <source>
        <dbReference type="ARBA" id="ARBA00022614"/>
    </source>
</evidence>
<dbReference type="InterPro" id="IPR008824">
    <property type="entry name" value="RuvB-like_N"/>
</dbReference>
<accession>A0A6A6MBM2</accession>
<evidence type="ECO:0000313" key="13">
    <source>
        <dbReference type="EMBL" id="KAF2310664.1"/>
    </source>
</evidence>
<organism evidence="13 14">
    <name type="scientific">Hevea brasiliensis</name>
    <name type="common">Para rubber tree</name>
    <name type="synonym">Siphonia brasiliensis</name>
    <dbReference type="NCBI Taxonomy" id="3981"/>
    <lineage>
        <taxon>Eukaryota</taxon>
        <taxon>Viridiplantae</taxon>
        <taxon>Streptophyta</taxon>
        <taxon>Embryophyta</taxon>
        <taxon>Tracheophyta</taxon>
        <taxon>Spermatophyta</taxon>
        <taxon>Magnoliopsida</taxon>
        <taxon>eudicotyledons</taxon>
        <taxon>Gunneridae</taxon>
        <taxon>Pentapetalae</taxon>
        <taxon>rosids</taxon>
        <taxon>fabids</taxon>
        <taxon>Malpighiales</taxon>
        <taxon>Euphorbiaceae</taxon>
        <taxon>Crotonoideae</taxon>
        <taxon>Micrandreae</taxon>
        <taxon>Hevea</taxon>
    </lineage>
</organism>
<reference evidence="13 14" key="1">
    <citation type="journal article" date="2020" name="Mol. Plant">
        <title>The Chromosome-Based Rubber Tree Genome Provides New Insights into Spurge Genome Evolution and Rubber Biosynthesis.</title>
        <authorList>
            <person name="Liu J."/>
            <person name="Shi C."/>
            <person name="Shi C.C."/>
            <person name="Li W."/>
            <person name="Zhang Q.J."/>
            <person name="Zhang Y."/>
            <person name="Li K."/>
            <person name="Lu H.F."/>
            <person name="Shi C."/>
            <person name="Zhu S.T."/>
            <person name="Xiao Z.Y."/>
            <person name="Nan H."/>
            <person name="Yue Y."/>
            <person name="Zhu X.G."/>
            <person name="Wu Y."/>
            <person name="Hong X.N."/>
            <person name="Fan G.Y."/>
            <person name="Tong Y."/>
            <person name="Zhang D."/>
            <person name="Mao C.L."/>
            <person name="Liu Y.L."/>
            <person name="Hao S.J."/>
            <person name="Liu W.Q."/>
            <person name="Lv M.Q."/>
            <person name="Zhang H.B."/>
            <person name="Liu Y."/>
            <person name="Hu-Tang G.R."/>
            <person name="Wang J.P."/>
            <person name="Wang J.H."/>
            <person name="Sun Y.H."/>
            <person name="Ni S.B."/>
            <person name="Chen W.B."/>
            <person name="Zhang X.C."/>
            <person name="Jiao Y.N."/>
            <person name="Eichler E.E."/>
            <person name="Li G.H."/>
            <person name="Liu X."/>
            <person name="Gao L.Z."/>
        </authorList>
    </citation>
    <scope>NUCLEOTIDE SEQUENCE [LARGE SCALE GENOMIC DNA]</scope>
    <source>
        <strain evidence="14">cv. GT1</strain>
        <tissue evidence="13">Leaf</tissue>
    </source>
</reference>
<keyword evidence="8" id="KW-0347">Helicase</keyword>
<dbReference type="Pfam" id="PF17856">
    <property type="entry name" value="TIP49_C"/>
    <property type="match status" value="1"/>
</dbReference>
<keyword evidence="6" id="KW-0547">Nucleotide-binding</keyword>
<evidence type="ECO:0000256" key="5">
    <source>
        <dbReference type="ARBA" id="ARBA00022737"/>
    </source>
</evidence>
<evidence type="ECO:0000256" key="6">
    <source>
        <dbReference type="ARBA" id="ARBA00022741"/>
    </source>
</evidence>
<dbReference type="SUPFAM" id="SSF52058">
    <property type="entry name" value="L domain-like"/>
    <property type="match status" value="1"/>
</dbReference>
<evidence type="ECO:0000256" key="2">
    <source>
        <dbReference type="ARBA" id="ARBA00007519"/>
    </source>
</evidence>
<evidence type="ECO:0000259" key="12">
    <source>
        <dbReference type="SMART" id="SM00382"/>
    </source>
</evidence>
<dbReference type="InterPro" id="IPR042487">
    <property type="entry name" value="RuvBL1/2_DNA/RNA_bd_dom"/>
</dbReference>
<dbReference type="FunFam" id="2.40.50.360:FF:000001">
    <property type="entry name" value="RuvB-like helicase"/>
    <property type="match status" value="1"/>
</dbReference>
<gene>
    <name evidence="13" type="ORF">GH714_016124</name>
</gene>
<evidence type="ECO:0000256" key="3">
    <source>
        <dbReference type="ARBA" id="ARBA00012551"/>
    </source>
</evidence>
<dbReference type="GO" id="GO:0016787">
    <property type="term" value="F:hydrolase activity"/>
    <property type="evidence" value="ECO:0007669"/>
    <property type="project" value="UniProtKB-KW"/>
</dbReference>
<evidence type="ECO:0000256" key="8">
    <source>
        <dbReference type="ARBA" id="ARBA00022806"/>
    </source>
</evidence>
<evidence type="ECO:0000256" key="9">
    <source>
        <dbReference type="ARBA" id="ARBA00022840"/>
    </source>
</evidence>
<keyword evidence="7" id="KW-0378">Hydrolase</keyword>
<dbReference type="Gene3D" id="3.80.10.10">
    <property type="entry name" value="Ribonuclease Inhibitor"/>
    <property type="match status" value="2"/>
</dbReference>
<dbReference type="InterPro" id="IPR027417">
    <property type="entry name" value="P-loop_NTPase"/>
</dbReference>
<proteinExistence type="inferred from homology"/>
<feature type="compositionally biased region" description="Basic and acidic residues" evidence="11">
    <location>
        <begin position="727"/>
        <end position="756"/>
    </location>
</feature>
<comment type="subcellular location">
    <subcellularLocation>
        <location evidence="1">Nucleus</location>
    </subcellularLocation>
</comment>
<dbReference type="Proteomes" id="UP000467840">
    <property type="component" value="Chromosome 14"/>
</dbReference>
<dbReference type="SMART" id="SM00382">
    <property type="entry name" value="AAA"/>
    <property type="match status" value="1"/>
</dbReference>
<evidence type="ECO:0000313" key="14">
    <source>
        <dbReference type="Proteomes" id="UP000467840"/>
    </source>
</evidence>
<keyword evidence="10" id="KW-0539">Nucleus</keyword>
<dbReference type="InterPro" id="IPR041048">
    <property type="entry name" value="RuvB-like_C"/>
</dbReference>
<dbReference type="Gene3D" id="2.40.50.360">
    <property type="entry name" value="RuvB-like helicase, domain II"/>
    <property type="match status" value="2"/>
</dbReference>
<dbReference type="InterPro" id="IPR010339">
    <property type="entry name" value="TIP49_P-loop"/>
</dbReference>
<sequence>MNLLKVPSGKAIPLAAGFVGQMEAREAAGLVVDMIRQKKMAGRALLLAGPPGTGKTALALGISQELGSKVPFCPMVGSEVYSSEVKKTEVLMENFRRAIGLRIKENKEVYEGEVTELSPEETESVTGGYGKSISHVAVGDVIYIEANSGAVKRVGRSDAFATEFDLEAEEYVPLPKGEVHKKKEIVQDVTLHDLDAANARPQGGQDILSLMGQMMKPRKTEITDKLRQEINKVVNRYIDEGVAELVPGVLFIDEVHMLDMECFSYLNRALESSLSPIVIFATNRGICNVRGTDMSSPHGIPVDLLDRLVIIRTQIYGPAEMIQILAIRAQVEELIVDEESLAFLGEIGQRSSLRHAVQLLSPASIVAKMNGRDNICKVSCLSQFTNLERLDLAFNSLTSLQGLSSCVNLKWLSVVQNKLQSLKGIEGLYNLTVLNAGKNKLRSMDEVRSLVSLRALILNDNEIVSICKLDQIKELNTLVLSRNPIREIGESLVKVKSITKLSLSNCQLQSIGSSLKSCIELKELRLAHNDIKTLPAELAYNKKLQNLDLGNNVIARWSDVKVLNFLADLKNLNVQGNPIAERDKLAKKVLKLLPSLHIFNARPIDKNNKKGDGGSVGRVDDFSIIPAKELEAPKEKKQDTIRENKLSEHEMDQSRYGHFGNVSDANLEKDLKKEKKMRDKLSRKDEVPVYGRDDVFERKLKRNTSEEQDNGNHIDMEDFKLKRRKTNEKFLKKDVQGDDKSTVEKKPKIKTSREEQGELDVIDNGETSFADLFAVNVAESPKLGDEKKMVDKAEDISFMRGLAASSAKKKKTKNRGMGAAVQLSAAVEVGMGGPSTWGDE</sequence>
<dbReference type="GO" id="GO:0005634">
    <property type="term" value="C:nucleus"/>
    <property type="evidence" value="ECO:0007669"/>
    <property type="project" value="UniProtKB-SubCell"/>
</dbReference>
<comment type="similarity">
    <text evidence="2">Belongs to the RuvB family.</text>
</comment>
<dbReference type="GO" id="GO:0006310">
    <property type="term" value="P:DNA recombination"/>
    <property type="evidence" value="ECO:0007669"/>
    <property type="project" value="InterPro"/>
</dbReference>
<keyword evidence="9" id="KW-0067">ATP-binding</keyword>
<dbReference type="InterPro" id="IPR027238">
    <property type="entry name" value="RuvB-like"/>
</dbReference>
<feature type="compositionally biased region" description="Basic and acidic residues" evidence="11">
    <location>
        <begin position="646"/>
        <end position="655"/>
    </location>
</feature>
<dbReference type="PANTHER" id="PTHR11093">
    <property type="entry name" value="RUVB-RELATED REPTIN AND PONTIN"/>
    <property type="match status" value="1"/>
</dbReference>
<dbReference type="InterPro" id="IPR003591">
    <property type="entry name" value="Leu-rich_rpt_typical-subtyp"/>
</dbReference>